<accession>A0A7J5BER1</accession>
<keyword evidence="4" id="KW-0012">Acyltransferase</keyword>
<evidence type="ECO:0000256" key="1">
    <source>
        <dbReference type="SAM" id="Phobius"/>
    </source>
</evidence>
<dbReference type="OrthoDB" id="3404679at2"/>
<dbReference type="EMBL" id="WBKB01000001">
    <property type="protein sequence ID" value="KAB1644747.1"/>
    <property type="molecule type" value="Genomic_DNA"/>
</dbReference>
<keyword evidence="1" id="KW-0472">Membrane</keyword>
<proteinExistence type="predicted"/>
<feature type="transmembrane region" description="Helical" evidence="1">
    <location>
        <begin position="46"/>
        <end position="64"/>
    </location>
</feature>
<keyword evidence="4" id="KW-0808">Transferase</keyword>
<name>A0A7J5BER1_9MICO</name>
<feature type="domain" description="Acyltransferase 3" evidence="2">
    <location>
        <begin position="21"/>
        <end position="354"/>
    </location>
</feature>
<dbReference type="GO" id="GO:0016747">
    <property type="term" value="F:acyltransferase activity, transferring groups other than amino-acyl groups"/>
    <property type="evidence" value="ECO:0007669"/>
    <property type="project" value="InterPro"/>
</dbReference>
<dbReference type="PANTHER" id="PTHR23028:SF53">
    <property type="entry name" value="ACYL_TRANSF_3 DOMAIN-CONTAINING PROTEIN"/>
    <property type="match status" value="1"/>
</dbReference>
<dbReference type="AlphaFoldDB" id="A0A7J5BER1"/>
<dbReference type="GO" id="GO:0009103">
    <property type="term" value="P:lipopolysaccharide biosynthetic process"/>
    <property type="evidence" value="ECO:0007669"/>
    <property type="project" value="TreeGrafter"/>
</dbReference>
<feature type="transmembrane region" description="Helical" evidence="1">
    <location>
        <begin position="85"/>
        <end position="104"/>
    </location>
</feature>
<feature type="transmembrane region" description="Helical" evidence="1">
    <location>
        <begin position="334"/>
        <end position="358"/>
    </location>
</feature>
<dbReference type="InterPro" id="IPR043968">
    <property type="entry name" value="SGNH"/>
</dbReference>
<evidence type="ECO:0000259" key="3">
    <source>
        <dbReference type="Pfam" id="PF19040"/>
    </source>
</evidence>
<protein>
    <submittedName>
        <fullName evidence="4">Acyltransferase family protein</fullName>
    </submittedName>
</protein>
<evidence type="ECO:0000313" key="5">
    <source>
        <dbReference type="Proteomes" id="UP000433493"/>
    </source>
</evidence>
<organism evidence="4 5">
    <name type="scientific">Gulosibacter chungangensis</name>
    <dbReference type="NCBI Taxonomy" id="979746"/>
    <lineage>
        <taxon>Bacteria</taxon>
        <taxon>Bacillati</taxon>
        <taxon>Actinomycetota</taxon>
        <taxon>Actinomycetes</taxon>
        <taxon>Micrococcales</taxon>
        <taxon>Microbacteriaceae</taxon>
        <taxon>Gulosibacter</taxon>
    </lineage>
</organism>
<feature type="transmembrane region" description="Helical" evidence="1">
    <location>
        <begin position="184"/>
        <end position="204"/>
    </location>
</feature>
<dbReference type="InterPro" id="IPR050879">
    <property type="entry name" value="Acyltransferase_3"/>
</dbReference>
<dbReference type="Proteomes" id="UP000433493">
    <property type="component" value="Unassembled WGS sequence"/>
</dbReference>
<dbReference type="Pfam" id="PF01757">
    <property type="entry name" value="Acyl_transf_3"/>
    <property type="match status" value="1"/>
</dbReference>
<reference evidence="4 5" key="1">
    <citation type="submission" date="2019-09" db="EMBL/GenBank/DDBJ databases">
        <title>Phylogeny of genus Pseudoclavibacter and closely related genus.</title>
        <authorList>
            <person name="Li Y."/>
        </authorList>
    </citation>
    <scope>NUCLEOTIDE SEQUENCE [LARGE SCALE GENOMIC DNA]</scope>
    <source>
        <strain evidence="4 5">KCTC 13959</strain>
    </source>
</reference>
<dbReference type="GO" id="GO:0016020">
    <property type="term" value="C:membrane"/>
    <property type="evidence" value="ECO:0007669"/>
    <property type="project" value="TreeGrafter"/>
</dbReference>
<evidence type="ECO:0000313" key="4">
    <source>
        <dbReference type="EMBL" id="KAB1644747.1"/>
    </source>
</evidence>
<feature type="transmembrane region" description="Helical" evidence="1">
    <location>
        <begin position="216"/>
        <end position="236"/>
    </location>
</feature>
<sequence>MPQQEGHEQLAVDKSLRFIPEVQGLRTLALLLVVTFHIWFGRVSGGVDVFLLVSAFLLTRSLTVRAEEGTPDRPLTTILRRFARLLPVAAAVIVLTVLASWLLMPRHTWSGTHWDALASLFYVENWRLIALQVDYYAGSHAATSLFQHFWSLSVQGQIFILWPLLHVLGGWFARRTGRPVRRVLLWLFGAVFAASFGCSVWLTAVDQQVAYFDTFARTWEFAAGSLLALVLPWLRLGERARALAGWLGVLLLVSCGLLLPVDSTFPGFAALWPVTAALLVIVAAGAPTRFGADRLLTRRWFGGIGGYTYALYLVHWPVMLLYRQVTGQDAPGLGLGLVDGLVIMLLSAAISVALVHLVERPAAAWLRTQTAVSAPHSHIPKRAPAVLIAACLLFGTVLTGGGELARNAASKAEAAQAQVALGGETVAPEPTPTEEDRSPGWDPVLLELGAEAPDLPAIADPLPGAGSIEYQWVGEGSDCTEHITPPGTDGICWETEPDPSVPTVLFVGNSHTQQFAELGYAAAEVAGYPNVRIQAGPGCAFRAGDDELDDACGKTWRAALEYVTAEYPEVVVLLGTMSQFGAEDEPMTGVPAWVEKISAASPETEVVVLRDSPRFAVAPYECALANGWDAAECQHPAPPSVDAAFIAEVETAGATWVDLNPQICPDDLCRPQVGQVVVWFDDNHLSAAFVHTLAQHFADAVAESVPAWPAEIYLRP</sequence>
<gene>
    <name evidence="4" type="ORF">F8O05_00225</name>
</gene>
<keyword evidence="5" id="KW-1185">Reference proteome</keyword>
<feature type="transmembrane region" description="Helical" evidence="1">
    <location>
        <begin position="383"/>
        <end position="402"/>
    </location>
</feature>
<keyword evidence="1" id="KW-1133">Transmembrane helix</keyword>
<dbReference type="PANTHER" id="PTHR23028">
    <property type="entry name" value="ACETYLTRANSFERASE"/>
    <property type="match status" value="1"/>
</dbReference>
<comment type="caution">
    <text evidence="4">The sequence shown here is derived from an EMBL/GenBank/DDBJ whole genome shotgun (WGS) entry which is preliminary data.</text>
</comment>
<feature type="domain" description="SGNH" evidence="3">
    <location>
        <begin position="490"/>
        <end position="698"/>
    </location>
</feature>
<feature type="transmembrane region" description="Helical" evidence="1">
    <location>
        <begin position="154"/>
        <end position="172"/>
    </location>
</feature>
<feature type="transmembrane region" description="Helical" evidence="1">
    <location>
        <begin position="243"/>
        <end position="261"/>
    </location>
</feature>
<dbReference type="Pfam" id="PF19040">
    <property type="entry name" value="SGNH"/>
    <property type="match status" value="1"/>
</dbReference>
<keyword evidence="1" id="KW-0812">Transmembrane</keyword>
<feature type="transmembrane region" description="Helical" evidence="1">
    <location>
        <begin position="300"/>
        <end position="322"/>
    </location>
</feature>
<evidence type="ECO:0000259" key="2">
    <source>
        <dbReference type="Pfam" id="PF01757"/>
    </source>
</evidence>
<feature type="transmembrane region" description="Helical" evidence="1">
    <location>
        <begin position="267"/>
        <end position="288"/>
    </location>
</feature>
<dbReference type="InterPro" id="IPR002656">
    <property type="entry name" value="Acyl_transf_3_dom"/>
</dbReference>